<evidence type="ECO:0000313" key="1">
    <source>
        <dbReference type="EMBL" id="MFD3003018.1"/>
    </source>
</evidence>
<evidence type="ECO:0000313" key="2">
    <source>
        <dbReference type="Proteomes" id="UP001597641"/>
    </source>
</evidence>
<dbReference type="EMBL" id="JBHUOX010000023">
    <property type="protein sequence ID" value="MFD3003018.1"/>
    <property type="molecule type" value="Genomic_DNA"/>
</dbReference>
<name>A0ABW6C4B7_9BACT</name>
<gene>
    <name evidence="1" type="ORF">ACFS7Z_21820</name>
</gene>
<dbReference type="RefSeq" id="WP_377489560.1">
    <property type="nucleotide sequence ID" value="NZ_JBHUOX010000023.1"/>
</dbReference>
<protein>
    <recommendedName>
        <fullName evidence="3">Lipoprotein</fullName>
    </recommendedName>
</protein>
<organism evidence="1 2">
    <name type="scientific">Pontibacter toksunensis</name>
    <dbReference type="NCBI Taxonomy" id="1332631"/>
    <lineage>
        <taxon>Bacteria</taxon>
        <taxon>Pseudomonadati</taxon>
        <taxon>Bacteroidota</taxon>
        <taxon>Cytophagia</taxon>
        <taxon>Cytophagales</taxon>
        <taxon>Hymenobacteraceae</taxon>
        <taxon>Pontibacter</taxon>
    </lineage>
</organism>
<keyword evidence="2" id="KW-1185">Reference proteome</keyword>
<sequence length="250" mass="28962">MDKKQLILVLTFLMVGCEQKVSEKAIASLDNEEQPIFSHGGDGLPDDLPERRYEKYTGFKVKRIFSNMALFPDHISLENDTVIIHEPKKDSSLTSVKIISTGALPEKNYTELRSVQTRNHFEAFLFRDTLQLKFFERMKFREEGVRVRVINNQFTVSPYVVDDGNAIYTPNNLRPLPYTESENFVHWWYVPQELNLYLFLNQESYEIGDTVFGEINYVGSYRNSTVYTKGGFKGIVREGKQLTLATPKKH</sequence>
<dbReference type="Proteomes" id="UP001597641">
    <property type="component" value="Unassembled WGS sequence"/>
</dbReference>
<comment type="caution">
    <text evidence="1">The sequence shown here is derived from an EMBL/GenBank/DDBJ whole genome shotgun (WGS) entry which is preliminary data.</text>
</comment>
<reference evidence="2" key="1">
    <citation type="journal article" date="2019" name="Int. J. Syst. Evol. Microbiol.">
        <title>The Global Catalogue of Microorganisms (GCM) 10K type strain sequencing project: providing services to taxonomists for standard genome sequencing and annotation.</title>
        <authorList>
            <consortium name="The Broad Institute Genomics Platform"/>
            <consortium name="The Broad Institute Genome Sequencing Center for Infectious Disease"/>
            <person name="Wu L."/>
            <person name="Ma J."/>
        </authorList>
    </citation>
    <scope>NUCLEOTIDE SEQUENCE [LARGE SCALE GENOMIC DNA]</scope>
    <source>
        <strain evidence="2">KCTC 23984</strain>
    </source>
</reference>
<dbReference type="PROSITE" id="PS51257">
    <property type="entry name" value="PROKAR_LIPOPROTEIN"/>
    <property type="match status" value="1"/>
</dbReference>
<accession>A0ABW6C4B7</accession>
<proteinExistence type="predicted"/>
<evidence type="ECO:0008006" key="3">
    <source>
        <dbReference type="Google" id="ProtNLM"/>
    </source>
</evidence>